<dbReference type="InterPro" id="IPR036890">
    <property type="entry name" value="HATPase_C_sf"/>
</dbReference>
<comment type="catalytic activity">
    <reaction evidence="1">
        <text>ATP + protein L-histidine = ADP + protein N-phospho-L-histidine.</text>
        <dbReference type="EC" id="2.7.13.3"/>
    </reaction>
</comment>
<dbReference type="InterPro" id="IPR050482">
    <property type="entry name" value="Sensor_HK_TwoCompSys"/>
</dbReference>
<dbReference type="RefSeq" id="WP_146178292.1">
    <property type="nucleotide sequence ID" value="NZ_JBFAIL010000006.1"/>
</dbReference>
<dbReference type="Gene3D" id="3.30.565.10">
    <property type="entry name" value="Histidine kinase-like ATPase, C-terminal domain"/>
    <property type="match status" value="1"/>
</dbReference>
<dbReference type="Gene3D" id="1.20.5.1930">
    <property type="match status" value="1"/>
</dbReference>
<evidence type="ECO:0000256" key="5">
    <source>
        <dbReference type="ARBA" id="ARBA00022741"/>
    </source>
</evidence>
<organism evidence="12 13">
    <name type="scientific">Nonomuraea fuscirosea</name>
    <dbReference type="NCBI Taxonomy" id="1291556"/>
    <lineage>
        <taxon>Bacteria</taxon>
        <taxon>Bacillati</taxon>
        <taxon>Actinomycetota</taxon>
        <taxon>Actinomycetes</taxon>
        <taxon>Streptosporangiales</taxon>
        <taxon>Streptosporangiaceae</taxon>
        <taxon>Nonomuraea</taxon>
    </lineage>
</organism>
<evidence type="ECO:0000259" key="11">
    <source>
        <dbReference type="SMART" id="SM00387"/>
    </source>
</evidence>
<name>A0A2T0MXD9_9ACTN</name>
<evidence type="ECO:0000256" key="2">
    <source>
        <dbReference type="ARBA" id="ARBA00012438"/>
    </source>
</evidence>
<protein>
    <recommendedName>
        <fullName evidence="2">histidine kinase</fullName>
        <ecNumber evidence="2">2.7.13.3</ecNumber>
    </recommendedName>
</protein>
<dbReference type="InterPro" id="IPR003594">
    <property type="entry name" value="HATPase_dom"/>
</dbReference>
<dbReference type="EC" id="2.7.13.3" evidence="2"/>
<evidence type="ECO:0000256" key="3">
    <source>
        <dbReference type="ARBA" id="ARBA00022553"/>
    </source>
</evidence>
<gene>
    <name evidence="12" type="ORF">B0I32_110208</name>
</gene>
<feature type="transmembrane region" description="Helical" evidence="10">
    <location>
        <begin position="74"/>
        <end position="94"/>
    </location>
</feature>
<evidence type="ECO:0000256" key="1">
    <source>
        <dbReference type="ARBA" id="ARBA00000085"/>
    </source>
</evidence>
<evidence type="ECO:0000256" key="8">
    <source>
        <dbReference type="ARBA" id="ARBA00023012"/>
    </source>
</evidence>
<comment type="caution">
    <text evidence="12">The sequence shown here is derived from an EMBL/GenBank/DDBJ whole genome shotgun (WGS) entry which is preliminary data.</text>
</comment>
<dbReference type="OrthoDB" id="227596at2"/>
<keyword evidence="4" id="KW-0808">Transferase</keyword>
<evidence type="ECO:0000256" key="9">
    <source>
        <dbReference type="SAM" id="Coils"/>
    </source>
</evidence>
<feature type="transmembrane region" description="Helical" evidence="10">
    <location>
        <begin position="130"/>
        <end position="150"/>
    </location>
</feature>
<evidence type="ECO:0000313" key="12">
    <source>
        <dbReference type="EMBL" id="PRX63756.1"/>
    </source>
</evidence>
<keyword evidence="7" id="KW-0067">ATP-binding</keyword>
<evidence type="ECO:0000256" key="7">
    <source>
        <dbReference type="ARBA" id="ARBA00022840"/>
    </source>
</evidence>
<keyword evidence="13" id="KW-1185">Reference proteome</keyword>
<dbReference type="PANTHER" id="PTHR24421">
    <property type="entry name" value="NITRATE/NITRITE SENSOR PROTEIN NARX-RELATED"/>
    <property type="match status" value="1"/>
</dbReference>
<feature type="transmembrane region" description="Helical" evidence="10">
    <location>
        <begin position="106"/>
        <end position="124"/>
    </location>
</feature>
<feature type="transmembrane region" description="Helical" evidence="10">
    <location>
        <begin position="6"/>
        <end position="29"/>
    </location>
</feature>
<keyword evidence="3" id="KW-0597">Phosphoprotein</keyword>
<keyword evidence="5" id="KW-0547">Nucleotide-binding</keyword>
<dbReference type="AlphaFoldDB" id="A0A2T0MXD9"/>
<dbReference type="SMART" id="SM00387">
    <property type="entry name" value="HATPase_c"/>
    <property type="match status" value="1"/>
</dbReference>
<dbReference type="GO" id="GO:0016020">
    <property type="term" value="C:membrane"/>
    <property type="evidence" value="ECO:0007669"/>
    <property type="project" value="InterPro"/>
</dbReference>
<dbReference type="PANTHER" id="PTHR24421:SF10">
    <property type="entry name" value="NITRATE_NITRITE SENSOR PROTEIN NARQ"/>
    <property type="match status" value="1"/>
</dbReference>
<accession>A0A2T0MXD9</accession>
<evidence type="ECO:0000256" key="6">
    <source>
        <dbReference type="ARBA" id="ARBA00022777"/>
    </source>
</evidence>
<dbReference type="EMBL" id="PVNG01000010">
    <property type="protein sequence ID" value="PRX63756.1"/>
    <property type="molecule type" value="Genomic_DNA"/>
</dbReference>
<keyword evidence="9" id="KW-0175">Coiled coil</keyword>
<evidence type="ECO:0000256" key="10">
    <source>
        <dbReference type="SAM" id="Phobius"/>
    </source>
</evidence>
<keyword evidence="8" id="KW-0902">Two-component regulatory system</keyword>
<dbReference type="SUPFAM" id="SSF55874">
    <property type="entry name" value="ATPase domain of HSP90 chaperone/DNA topoisomerase II/histidine kinase"/>
    <property type="match status" value="1"/>
</dbReference>
<feature type="domain" description="Histidine kinase/HSP90-like ATPase" evidence="11">
    <location>
        <begin position="292"/>
        <end position="381"/>
    </location>
</feature>
<dbReference type="GO" id="GO:0005524">
    <property type="term" value="F:ATP binding"/>
    <property type="evidence" value="ECO:0007669"/>
    <property type="project" value="UniProtKB-KW"/>
</dbReference>
<keyword evidence="6 12" id="KW-0418">Kinase</keyword>
<feature type="coiled-coil region" evidence="9">
    <location>
        <begin position="154"/>
        <end position="185"/>
    </location>
</feature>
<evidence type="ECO:0000256" key="4">
    <source>
        <dbReference type="ARBA" id="ARBA00022679"/>
    </source>
</evidence>
<dbReference type="Pfam" id="PF07730">
    <property type="entry name" value="HisKA_3"/>
    <property type="match status" value="1"/>
</dbReference>
<dbReference type="GO" id="GO:0046983">
    <property type="term" value="F:protein dimerization activity"/>
    <property type="evidence" value="ECO:0007669"/>
    <property type="project" value="InterPro"/>
</dbReference>
<proteinExistence type="predicted"/>
<keyword evidence="10" id="KW-0472">Membrane</keyword>
<evidence type="ECO:0000313" key="13">
    <source>
        <dbReference type="Proteomes" id="UP000238312"/>
    </source>
</evidence>
<keyword evidence="10" id="KW-1133">Transmembrane helix</keyword>
<dbReference type="InterPro" id="IPR011712">
    <property type="entry name" value="Sig_transdc_His_kin_sub3_dim/P"/>
</dbReference>
<dbReference type="GO" id="GO:0000155">
    <property type="term" value="F:phosphorelay sensor kinase activity"/>
    <property type="evidence" value="ECO:0007669"/>
    <property type="project" value="InterPro"/>
</dbReference>
<reference evidence="12 13" key="1">
    <citation type="submission" date="2018-03" db="EMBL/GenBank/DDBJ databases">
        <title>Genomic Encyclopedia of Type Strains, Phase III (KMG-III): the genomes of soil and plant-associated and newly described type strains.</title>
        <authorList>
            <person name="Whitman W."/>
        </authorList>
    </citation>
    <scope>NUCLEOTIDE SEQUENCE [LARGE SCALE GENOMIC DNA]</scope>
    <source>
        <strain evidence="12 13">CGMCC 4.7104</strain>
    </source>
</reference>
<dbReference type="CDD" id="cd16917">
    <property type="entry name" value="HATPase_UhpB-NarQ-NarX-like"/>
    <property type="match status" value="1"/>
</dbReference>
<sequence>MLRRDFLAETVLVIGMAVMTILGSVIAGLNQDGRPVDWTACALLAGACLILPLRRRRPVVTLLVTLSSLVVYHALAFPYGSAVVPALIATYSVIAETGSRLRPVGLIAAAFLVLYPAAGLPLGVYDSDYAAGTVLVWAVVVGGVVVLAELTRMRREQLAMVKRQMEEAERLREEEARRRTDEERMRIAREIHDIASHTISVIAIQSSVAKEALRDCAACPDSARTALDIIRDASKEAMNEMQAAIGVLRATAGESEPMPGLAQVERLMTSAEEAGLEVLRTVRGTARPLPPVVDLTAYRIIQESLTNTLRHAAARSAEVDLAYDERGLTLRVSDDGRGPTGGTGYGLVSMRERASTVDGWADAGPRAGGGFEVRAWLPAPLEDSGWRGSA</sequence>
<keyword evidence="10" id="KW-0812">Transmembrane</keyword>
<dbReference type="Pfam" id="PF02518">
    <property type="entry name" value="HATPase_c"/>
    <property type="match status" value="1"/>
</dbReference>
<dbReference type="Proteomes" id="UP000238312">
    <property type="component" value="Unassembled WGS sequence"/>
</dbReference>